<dbReference type="OrthoDB" id="9789432at2"/>
<dbReference type="RefSeq" id="WP_126980719.1">
    <property type="nucleotide sequence ID" value="NZ_PQSP01000008.1"/>
</dbReference>
<sequence>MFTPSQNDVRHFFCETYRKLTHHIPLTPMEALAAQWVEQHPEYHADLADENAALAAVFTVEEGRVNPFLHLSMHLSITEQVSIDQPIGIRDAAEKLSQKLGSLHEAHHEIMECLGKMIWESQRSGLPPDGHSYIDCVRQRATRRP</sequence>
<dbReference type="EMBL" id="PQSP01000008">
    <property type="protein sequence ID" value="RUS65947.1"/>
    <property type="molecule type" value="Genomic_DNA"/>
</dbReference>
<dbReference type="AlphaFoldDB" id="A0A433SB34"/>
<name>A0A433SB34_9BURK</name>
<dbReference type="Proteomes" id="UP000286947">
    <property type="component" value="Unassembled WGS sequence"/>
</dbReference>
<protein>
    <recommendedName>
        <fullName evidence="3">DUF1841 domain-containing protein</fullName>
    </recommendedName>
</protein>
<gene>
    <name evidence="1" type="ORF">CUZ56_02547</name>
</gene>
<organism evidence="1 2">
    <name type="scientific">Saezia sanguinis</name>
    <dbReference type="NCBI Taxonomy" id="1965230"/>
    <lineage>
        <taxon>Bacteria</taxon>
        <taxon>Pseudomonadati</taxon>
        <taxon>Pseudomonadota</taxon>
        <taxon>Betaproteobacteria</taxon>
        <taxon>Burkholderiales</taxon>
        <taxon>Saeziaceae</taxon>
        <taxon>Saezia</taxon>
    </lineage>
</organism>
<proteinExistence type="predicted"/>
<reference evidence="1 2" key="1">
    <citation type="submission" date="2018-01" db="EMBL/GenBank/DDBJ databases">
        <title>Saezia sanguinis gen. nov., sp. nov., in the order Burkholderiales isolated from human blood.</title>
        <authorList>
            <person name="Medina-Pascual M.J."/>
            <person name="Valdezate S."/>
            <person name="Monzon S."/>
            <person name="Cuesta I."/>
            <person name="Carrasco G."/>
            <person name="Villalon P."/>
            <person name="Saez-Nieto J.A."/>
        </authorList>
    </citation>
    <scope>NUCLEOTIDE SEQUENCE [LARGE SCALE GENOMIC DNA]</scope>
    <source>
        <strain evidence="1 2">CNM695-12</strain>
    </source>
</reference>
<dbReference type="InterPro" id="IPR014993">
    <property type="entry name" value="DUF1841"/>
</dbReference>
<evidence type="ECO:0000313" key="2">
    <source>
        <dbReference type="Proteomes" id="UP000286947"/>
    </source>
</evidence>
<comment type="caution">
    <text evidence="1">The sequence shown here is derived from an EMBL/GenBank/DDBJ whole genome shotgun (WGS) entry which is preliminary data.</text>
</comment>
<keyword evidence="2" id="KW-1185">Reference proteome</keyword>
<evidence type="ECO:0000313" key="1">
    <source>
        <dbReference type="EMBL" id="RUS65947.1"/>
    </source>
</evidence>
<dbReference type="Pfam" id="PF08897">
    <property type="entry name" value="DUF1841"/>
    <property type="match status" value="1"/>
</dbReference>
<accession>A0A433SB34</accession>
<evidence type="ECO:0008006" key="3">
    <source>
        <dbReference type="Google" id="ProtNLM"/>
    </source>
</evidence>